<keyword evidence="3 4" id="KW-0732">Signal</keyword>
<comment type="caution">
    <text evidence="6">The sequence shown here is derived from an EMBL/GenBank/DDBJ whole genome shotgun (WGS) entry which is preliminary data.</text>
</comment>
<organism evidence="6 7">
    <name type="scientific">Clostridium aestuarii</name>
    <dbReference type="NCBI Taxonomy" id="338193"/>
    <lineage>
        <taxon>Bacteria</taxon>
        <taxon>Bacillati</taxon>
        <taxon>Bacillota</taxon>
        <taxon>Clostridia</taxon>
        <taxon>Eubacteriales</taxon>
        <taxon>Clostridiaceae</taxon>
        <taxon>Clostridium</taxon>
    </lineage>
</organism>
<dbReference type="InterPro" id="IPR030678">
    <property type="entry name" value="Peptide/Ni-bd"/>
</dbReference>
<keyword evidence="7" id="KW-1185">Reference proteome</keyword>
<dbReference type="RefSeq" id="WP_268039045.1">
    <property type="nucleotide sequence ID" value="NZ_JAPQER010000001.1"/>
</dbReference>
<dbReference type="PANTHER" id="PTHR30290">
    <property type="entry name" value="PERIPLASMIC BINDING COMPONENT OF ABC TRANSPORTER"/>
    <property type="match status" value="1"/>
</dbReference>
<feature type="chain" id="PRO_5046821949" evidence="4">
    <location>
        <begin position="25"/>
        <end position="549"/>
    </location>
</feature>
<dbReference type="EMBL" id="JAPQER010000001">
    <property type="protein sequence ID" value="MCY6482785.1"/>
    <property type="molecule type" value="Genomic_DNA"/>
</dbReference>
<dbReference type="PANTHER" id="PTHR30290:SF79">
    <property type="entry name" value="DIPEPTIDE-BINDING PROTEIN DPPE"/>
    <property type="match status" value="1"/>
</dbReference>
<evidence type="ECO:0000256" key="1">
    <source>
        <dbReference type="ARBA" id="ARBA00004193"/>
    </source>
</evidence>
<evidence type="ECO:0000259" key="5">
    <source>
        <dbReference type="Pfam" id="PF00496"/>
    </source>
</evidence>
<accession>A0ABT4CXW0</accession>
<dbReference type="PIRSF" id="PIRSF002741">
    <property type="entry name" value="MppA"/>
    <property type="match status" value="1"/>
</dbReference>
<dbReference type="PROSITE" id="PS51257">
    <property type="entry name" value="PROKAR_LIPOPROTEIN"/>
    <property type="match status" value="1"/>
</dbReference>
<evidence type="ECO:0000256" key="2">
    <source>
        <dbReference type="ARBA" id="ARBA00005695"/>
    </source>
</evidence>
<dbReference type="InterPro" id="IPR000914">
    <property type="entry name" value="SBP_5_dom"/>
</dbReference>
<comment type="subcellular location">
    <subcellularLocation>
        <location evidence="1">Cell membrane</location>
        <topology evidence="1">Lipid-anchor</topology>
    </subcellularLocation>
</comment>
<proteinExistence type="inferred from homology"/>
<dbReference type="InterPro" id="IPR023765">
    <property type="entry name" value="SBP_5_CS"/>
</dbReference>
<comment type="similarity">
    <text evidence="2">Belongs to the bacterial solute-binding protein 5 family.</text>
</comment>
<sequence>MLKRKLARGGAIALTLAISVSLFAGCAGKEKGATSEQVIKFNINSEPKTIDPALNTGVNGGTIIVNSFEGLTRLDKNDKAIPGVAEKWDISENGLTYTFHLRKDAKWSDEKDVKAQDFEYAWKRALKPETASEYAYQMYYLKNGEKYNAGNASADDVGVKAKDDYTLEVTLENPTAYFLPLLAFPTYAPVREDMVSKDPQGWARKPETYISNGAFKMKEWKPKDTITFVKNDQYWNKDSIKLEKIEYKMIENETSALAAFKAGQLDYIKQPPAQEIPKLLEDGIAKIYPNLGTYFYCLNVSDNLENVNPEAKVLKDTKIRKALALAINRTQIVENVTKGGQLPATSYVPNGIPKEDGKDFKEKDYFKAEGDVEEAKKLLAEAGYPDGKGFPTLTIMYNTNEGHQNVAQAVQDMWRKNLGINIELKNQEWKVFQKTRTSKNYEIARHGWVGDYVDPMTFLDMWVTGGGNNDAGYSNPEYDKLIKAAKSEIDAAKRMEYLTKAENILMSEMPIIPIYYYTDVICLNNNIKELQKSPLGFVLFDNTYIEAVK</sequence>
<dbReference type="Gene3D" id="3.40.190.10">
    <property type="entry name" value="Periplasmic binding protein-like II"/>
    <property type="match status" value="1"/>
</dbReference>
<feature type="signal peptide" evidence="4">
    <location>
        <begin position="1"/>
        <end position="24"/>
    </location>
</feature>
<name>A0ABT4CXW0_9CLOT</name>
<evidence type="ECO:0000256" key="4">
    <source>
        <dbReference type="SAM" id="SignalP"/>
    </source>
</evidence>
<dbReference type="PROSITE" id="PS01040">
    <property type="entry name" value="SBP_BACTERIAL_5"/>
    <property type="match status" value="1"/>
</dbReference>
<dbReference type="Gene3D" id="3.90.76.10">
    <property type="entry name" value="Dipeptide-binding Protein, Domain 1"/>
    <property type="match status" value="1"/>
</dbReference>
<evidence type="ECO:0000313" key="6">
    <source>
        <dbReference type="EMBL" id="MCY6482785.1"/>
    </source>
</evidence>
<dbReference type="Gene3D" id="3.10.105.10">
    <property type="entry name" value="Dipeptide-binding Protein, Domain 3"/>
    <property type="match status" value="1"/>
</dbReference>
<reference evidence="6" key="1">
    <citation type="submission" date="2022-12" db="EMBL/GenBank/DDBJ databases">
        <authorList>
            <person name="Wang J."/>
        </authorList>
    </citation>
    <scope>NUCLEOTIDE SEQUENCE</scope>
    <source>
        <strain evidence="6">HY-45-18</strain>
    </source>
</reference>
<feature type="domain" description="Solute-binding protein family 5" evidence="5">
    <location>
        <begin position="80"/>
        <end position="469"/>
    </location>
</feature>
<dbReference type="CDD" id="cd08504">
    <property type="entry name" value="PBP2_OppA"/>
    <property type="match status" value="1"/>
</dbReference>
<dbReference type="Pfam" id="PF00496">
    <property type="entry name" value="SBP_bac_5"/>
    <property type="match status" value="1"/>
</dbReference>
<dbReference type="SUPFAM" id="SSF53850">
    <property type="entry name" value="Periplasmic binding protein-like II"/>
    <property type="match status" value="1"/>
</dbReference>
<protein>
    <submittedName>
        <fullName evidence="6">Peptide ABC transporter substrate-binding protein</fullName>
    </submittedName>
</protein>
<gene>
    <name evidence="6" type="ORF">OW763_00235</name>
</gene>
<dbReference type="Proteomes" id="UP001078443">
    <property type="component" value="Unassembled WGS sequence"/>
</dbReference>
<evidence type="ECO:0000313" key="7">
    <source>
        <dbReference type="Proteomes" id="UP001078443"/>
    </source>
</evidence>
<evidence type="ECO:0000256" key="3">
    <source>
        <dbReference type="ARBA" id="ARBA00022729"/>
    </source>
</evidence>
<dbReference type="InterPro" id="IPR039424">
    <property type="entry name" value="SBP_5"/>
</dbReference>